<evidence type="ECO:0000259" key="5">
    <source>
        <dbReference type="PROSITE" id="PS50931"/>
    </source>
</evidence>
<proteinExistence type="inferred from homology"/>
<dbReference type="EMBL" id="FCOI02000024">
    <property type="protein sequence ID" value="SAK82547.1"/>
    <property type="molecule type" value="Genomic_DNA"/>
</dbReference>
<dbReference type="PRINTS" id="PR00039">
    <property type="entry name" value="HTHLYSR"/>
</dbReference>
<gene>
    <name evidence="6" type="ORF">AWB76_05648</name>
</gene>
<organism evidence="6 7">
    <name type="scientific">Caballeronia temeraria</name>
    <dbReference type="NCBI Taxonomy" id="1777137"/>
    <lineage>
        <taxon>Bacteria</taxon>
        <taxon>Pseudomonadati</taxon>
        <taxon>Pseudomonadota</taxon>
        <taxon>Betaproteobacteria</taxon>
        <taxon>Burkholderiales</taxon>
        <taxon>Burkholderiaceae</taxon>
        <taxon>Caballeronia</taxon>
    </lineage>
</organism>
<dbReference type="PANTHER" id="PTHR30118">
    <property type="entry name" value="HTH-TYPE TRANSCRIPTIONAL REGULATOR LEUO-RELATED"/>
    <property type="match status" value="1"/>
</dbReference>
<dbReference type="AlphaFoldDB" id="A0A158CM01"/>
<keyword evidence="2" id="KW-0805">Transcription regulation</keyword>
<keyword evidence="3" id="KW-0238">DNA-binding</keyword>
<dbReference type="InterPro" id="IPR036390">
    <property type="entry name" value="WH_DNA-bd_sf"/>
</dbReference>
<sequence>MRSPAQCNDYNEHIAFNNDIMATPDLPDLKLLQLFDLLYDVRSVTRAAEQLGQAQPTVSIWLARLRDHLQDPLFIRVPGGMTPTPQADALIGPCREILESLRRFSAWEITFDPTTAKRRFRICMTDASHITLLPRMLAYVRAQAPGIRLEAARIDGNTERALESGEADLAIGYVPWLGSGMYQQQLYMQDWVCLVNPNHPRVRARLTLKQYCNEGHVIIAAGTGAQLLEQALLREDIERDVVLELPGMLGLGSIVKSTDLIATLPRNIGETLARVNDVTAHTCPFPVDKFAVRQHWHAKYHHEAGNRWLRSVVADLFISTT</sequence>
<dbReference type="GO" id="GO:0003677">
    <property type="term" value="F:DNA binding"/>
    <property type="evidence" value="ECO:0007669"/>
    <property type="project" value="UniProtKB-KW"/>
</dbReference>
<dbReference type="InterPro" id="IPR050389">
    <property type="entry name" value="LysR-type_TF"/>
</dbReference>
<dbReference type="InterPro" id="IPR000847">
    <property type="entry name" value="LysR_HTH_N"/>
</dbReference>
<protein>
    <submittedName>
        <fullName evidence="6">LysR family transcriptional regulator</fullName>
    </submittedName>
</protein>
<dbReference type="InterPro" id="IPR005119">
    <property type="entry name" value="LysR_subst-bd"/>
</dbReference>
<dbReference type="InterPro" id="IPR036388">
    <property type="entry name" value="WH-like_DNA-bd_sf"/>
</dbReference>
<dbReference type="Pfam" id="PF03466">
    <property type="entry name" value="LysR_substrate"/>
    <property type="match status" value="1"/>
</dbReference>
<dbReference type="PROSITE" id="PS50931">
    <property type="entry name" value="HTH_LYSR"/>
    <property type="match status" value="1"/>
</dbReference>
<reference evidence="7" key="1">
    <citation type="submission" date="2016-01" db="EMBL/GenBank/DDBJ databases">
        <authorList>
            <person name="Peeters Charlotte."/>
        </authorList>
    </citation>
    <scope>NUCLEOTIDE SEQUENCE [LARGE SCALE GENOMIC DNA]</scope>
</reference>
<feature type="domain" description="HTH lysR-type" evidence="5">
    <location>
        <begin position="27"/>
        <end position="84"/>
    </location>
</feature>
<dbReference type="Proteomes" id="UP000054624">
    <property type="component" value="Unassembled WGS sequence"/>
</dbReference>
<dbReference type="GO" id="GO:0003700">
    <property type="term" value="F:DNA-binding transcription factor activity"/>
    <property type="evidence" value="ECO:0007669"/>
    <property type="project" value="InterPro"/>
</dbReference>
<name>A0A158CM01_9BURK</name>
<evidence type="ECO:0000313" key="6">
    <source>
        <dbReference type="EMBL" id="SAK82547.1"/>
    </source>
</evidence>
<dbReference type="PANTHER" id="PTHR30118:SF15">
    <property type="entry name" value="TRANSCRIPTIONAL REGULATORY PROTEIN"/>
    <property type="match status" value="1"/>
</dbReference>
<keyword evidence="7" id="KW-1185">Reference proteome</keyword>
<evidence type="ECO:0000256" key="2">
    <source>
        <dbReference type="ARBA" id="ARBA00023015"/>
    </source>
</evidence>
<evidence type="ECO:0000256" key="4">
    <source>
        <dbReference type="ARBA" id="ARBA00023163"/>
    </source>
</evidence>
<dbReference type="SUPFAM" id="SSF53850">
    <property type="entry name" value="Periplasmic binding protein-like II"/>
    <property type="match status" value="1"/>
</dbReference>
<dbReference type="Pfam" id="PF00126">
    <property type="entry name" value="HTH_1"/>
    <property type="match status" value="1"/>
</dbReference>
<evidence type="ECO:0000256" key="3">
    <source>
        <dbReference type="ARBA" id="ARBA00023125"/>
    </source>
</evidence>
<dbReference type="Gene3D" id="1.10.10.10">
    <property type="entry name" value="Winged helix-like DNA-binding domain superfamily/Winged helix DNA-binding domain"/>
    <property type="match status" value="1"/>
</dbReference>
<keyword evidence="4" id="KW-0804">Transcription</keyword>
<accession>A0A158CM01</accession>
<dbReference type="CDD" id="cd08459">
    <property type="entry name" value="PBP2_DntR_NahR_LinR_like"/>
    <property type="match status" value="1"/>
</dbReference>
<comment type="similarity">
    <text evidence="1">Belongs to the LysR transcriptional regulatory family.</text>
</comment>
<dbReference type="SUPFAM" id="SSF46785">
    <property type="entry name" value="Winged helix' DNA-binding domain"/>
    <property type="match status" value="1"/>
</dbReference>
<dbReference type="Gene3D" id="3.40.190.10">
    <property type="entry name" value="Periplasmic binding protein-like II"/>
    <property type="match status" value="2"/>
</dbReference>
<dbReference type="STRING" id="1777137.AWB76_05648"/>
<evidence type="ECO:0000313" key="7">
    <source>
        <dbReference type="Proteomes" id="UP000054624"/>
    </source>
</evidence>
<evidence type="ECO:0000256" key="1">
    <source>
        <dbReference type="ARBA" id="ARBA00009437"/>
    </source>
</evidence>